<evidence type="ECO:0000259" key="1">
    <source>
        <dbReference type="Pfam" id="PF08818"/>
    </source>
</evidence>
<sequence length="127" mass="14382">MGRRSADADRLVQELDHPLEEGIEELRQAILDVDPDLTEQVKWKAPSFVYDGEDRVTFRLRPGDRLQLVLHRGVRTRPDGAGFSFDDPSGLIAWAAPDRGVITLADLDAVREHRDAVVSLVDRWIRV</sequence>
<dbReference type="EMBL" id="FOSW01000018">
    <property type="protein sequence ID" value="SFL78884.1"/>
    <property type="molecule type" value="Genomic_DNA"/>
</dbReference>
<dbReference type="STRING" id="504800.SAMN04488085_1184"/>
<keyword evidence="3" id="KW-1185">Reference proteome</keyword>
<dbReference type="Proteomes" id="UP000199152">
    <property type="component" value="Unassembled WGS sequence"/>
</dbReference>
<dbReference type="Gene3D" id="3.90.1150.200">
    <property type="match status" value="1"/>
</dbReference>
<dbReference type="Pfam" id="PF08818">
    <property type="entry name" value="DUF1801"/>
    <property type="match status" value="1"/>
</dbReference>
<dbReference type="AlphaFoldDB" id="A0A1I4KJI3"/>
<evidence type="ECO:0000313" key="3">
    <source>
        <dbReference type="Proteomes" id="UP000199152"/>
    </source>
</evidence>
<accession>A0A1I4KJI3</accession>
<feature type="domain" description="YdhG-like" evidence="1">
    <location>
        <begin position="21"/>
        <end position="125"/>
    </location>
</feature>
<dbReference type="SUPFAM" id="SSF159888">
    <property type="entry name" value="YdhG-like"/>
    <property type="match status" value="1"/>
</dbReference>
<dbReference type="OrthoDB" id="9811812at2"/>
<name>A0A1I4KJI3_9ACTN</name>
<organism evidence="2 3">
    <name type="scientific">Geodermatophilus ruber</name>
    <dbReference type="NCBI Taxonomy" id="504800"/>
    <lineage>
        <taxon>Bacteria</taxon>
        <taxon>Bacillati</taxon>
        <taxon>Actinomycetota</taxon>
        <taxon>Actinomycetes</taxon>
        <taxon>Geodermatophilales</taxon>
        <taxon>Geodermatophilaceae</taxon>
        <taxon>Geodermatophilus</taxon>
    </lineage>
</organism>
<dbReference type="RefSeq" id="WP_091329288.1">
    <property type="nucleotide sequence ID" value="NZ_FOSW01000018.1"/>
</dbReference>
<proteinExistence type="predicted"/>
<reference evidence="2 3" key="1">
    <citation type="submission" date="2016-10" db="EMBL/GenBank/DDBJ databases">
        <authorList>
            <person name="de Groot N.N."/>
        </authorList>
    </citation>
    <scope>NUCLEOTIDE SEQUENCE [LARGE SCALE GENOMIC DNA]</scope>
    <source>
        <strain evidence="2 3">DSM 45317</strain>
    </source>
</reference>
<dbReference type="InterPro" id="IPR014922">
    <property type="entry name" value="YdhG-like"/>
</dbReference>
<gene>
    <name evidence="2" type="ORF">SAMN04488085_1184</name>
</gene>
<evidence type="ECO:0000313" key="2">
    <source>
        <dbReference type="EMBL" id="SFL78884.1"/>
    </source>
</evidence>
<protein>
    <recommendedName>
        <fullName evidence="1">YdhG-like domain-containing protein</fullName>
    </recommendedName>
</protein>
<dbReference type="InParanoid" id="A0A1I4KJI3"/>